<keyword evidence="7" id="KW-0663">Pyridoxal phosphate</keyword>
<accession>A0A6A6TMP4</accession>
<dbReference type="InterPro" id="IPR015421">
    <property type="entry name" value="PyrdxlP-dep_Trfase_major"/>
</dbReference>
<keyword evidence="10" id="KW-0012">Acyltransferase</keyword>
<reference evidence="12" key="1">
    <citation type="journal article" date="2020" name="Stud. Mycol.">
        <title>101 Dothideomycetes genomes: a test case for predicting lifestyles and emergence of pathogens.</title>
        <authorList>
            <person name="Haridas S."/>
            <person name="Albert R."/>
            <person name="Binder M."/>
            <person name="Bloem J."/>
            <person name="Labutti K."/>
            <person name="Salamov A."/>
            <person name="Andreopoulos B."/>
            <person name="Baker S."/>
            <person name="Barry K."/>
            <person name="Bills G."/>
            <person name="Bluhm B."/>
            <person name="Cannon C."/>
            <person name="Castanera R."/>
            <person name="Culley D."/>
            <person name="Daum C."/>
            <person name="Ezra D."/>
            <person name="Gonzalez J."/>
            <person name="Henrissat B."/>
            <person name="Kuo A."/>
            <person name="Liang C."/>
            <person name="Lipzen A."/>
            <person name="Lutzoni F."/>
            <person name="Magnuson J."/>
            <person name="Mondo S."/>
            <person name="Nolan M."/>
            <person name="Ohm R."/>
            <person name="Pangilinan J."/>
            <person name="Park H.-J."/>
            <person name="Ramirez L."/>
            <person name="Alfaro M."/>
            <person name="Sun H."/>
            <person name="Tritt A."/>
            <person name="Yoshinaga Y."/>
            <person name="Zwiers L.-H."/>
            <person name="Turgeon B."/>
            <person name="Goodwin S."/>
            <person name="Spatafora J."/>
            <person name="Crous P."/>
            <person name="Grigoriev I."/>
        </authorList>
    </citation>
    <scope>NUCLEOTIDE SEQUENCE</scope>
    <source>
        <strain evidence="12">CBS 122681</strain>
    </source>
</reference>
<comment type="pathway">
    <text evidence="3">Sphingolipid metabolism.</text>
</comment>
<dbReference type="Gene3D" id="3.40.640.10">
    <property type="entry name" value="Type I PLP-dependent aspartate aminotransferase-like (Major domain)"/>
    <property type="match status" value="1"/>
</dbReference>
<dbReference type="InterPro" id="IPR004839">
    <property type="entry name" value="Aminotransferase_I/II_large"/>
</dbReference>
<evidence type="ECO:0000256" key="10">
    <source>
        <dbReference type="ARBA" id="ARBA00023315"/>
    </source>
</evidence>
<comment type="similarity">
    <text evidence="4">Belongs to the class-II pyridoxal-phosphate-dependent aminotransferase family.</text>
</comment>
<dbReference type="GO" id="GO:0046513">
    <property type="term" value="P:ceramide biosynthetic process"/>
    <property type="evidence" value="ECO:0007669"/>
    <property type="project" value="TreeGrafter"/>
</dbReference>
<dbReference type="GO" id="GO:0005783">
    <property type="term" value="C:endoplasmic reticulum"/>
    <property type="evidence" value="ECO:0007669"/>
    <property type="project" value="TreeGrafter"/>
</dbReference>
<dbReference type="InterPro" id="IPR015422">
    <property type="entry name" value="PyrdxlP-dep_Trfase_small"/>
</dbReference>
<dbReference type="PANTHER" id="PTHR13693">
    <property type="entry name" value="CLASS II AMINOTRANSFERASE/8-AMINO-7-OXONONANOATE SYNTHASE"/>
    <property type="match status" value="1"/>
</dbReference>
<evidence type="ECO:0000313" key="13">
    <source>
        <dbReference type="Proteomes" id="UP000799324"/>
    </source>
</evidence>
<dbReference type="GO" id="GO:0046512">
    <property type="term" value="P:sphingosine biosynthetic process"/>
    <property type="evidence" value="ECO:0007669"/>
    <property type="project" value="TreeGrafter"/>
</dbReference>
<evidence type="ECO:0000256" key="3">
    <source>
        <dbReference type="ARBA" id="ARBA00004991"/>
    </source>
</evidence>
<sequence>MDLHEAQGTVVRLFNDANAQFHKMPGSAIIMRYIKSSYQNDPVRSAIELFLFLFAVRYLLAPTYSTQKNKQVSLTEEEIDELVDDWTPEPLVAPPTPFEELENEKRPVIVGPTAPKSKLTNGRTVTNLASYNAYNFVANETLKEKAIQTLRTYGVGPCGPPGFYGTQDVHMKTEADVAAHLGTAACIIYAQTFSTISSVIPSFLKRGDIIVADKSVNFAIRKGIQISRSTVRWYEHNDMEDLERVLQKVTKEQAKKPLTRRFIITEGMFENVGDVVDLPRLVELKLKYKFRLILDESWSYGILGRTGRGVTEAQNVDAREVDMIIGSLSGSLCGAGGFCAASEEVVEHQRISSASYTYSAALPALLATTASETIAILQEQPEVLNALRENIKAMRAQLDPRSDWVQCTSSVENPVMILRLKPEVVASKNLAYQDQQQLFQDVMDECLANGVLVTRVRSIPLGIGENPRDQSWQPTPALKVCVTSGLSKKETEKAGITIRHAITKIVTRRK</sequence>
<dbReference type="InterPro" id="IPR015424">
    <property type="entry name" value="PyrdxlP-dep_Trfase"/>
</dbReference>
<dbReference type="PANTHER" id="PTHR13693:SF2">
    <property type="entry name" value="SERINE PALMITOYLTRANSFERASE 1"/>
    <property type="match status" value="1"/>
</dbReference>
<dbReference type="EMBL" id="MU004298">
    <property type="protein sequence ID" value="KAF2660726.1"/>
    <property type="molecule type" value="Genomic_DNA"/>
</dbReference>
<dbReference type="OrthoDB" id="3168162at2759"/>
<evidence type="ECO:0000259" key="11">
    <source>
        <dbReference type="Pfam" id="PF00155"/>
    </source>
</evidence>
<dbReference type="Gene3D" id="3.90.1150.10">
    <property type="entry name" value="Aspartate Aminotransferase, domain 1"/>
    <property type="match status" value="1"/>
</dbReference>
<gene>
    <name evidence="12" type="ORF">K491DRAFT_688172</name>
</gene>
<organism evidence="12 13">
    <name type="scientific">Lophiostoma macrostomum CBS 122681</name>
    <dbReference type="NCBI Taxonomy" id="1314788"/>
    <lineage>
        <taxon>Eukaryota</taxon>
        <taxon>Fungi</taxon>
        <taxon>Dikarya</taxon>
        <taxon>Ascomycota</taxon>
        <taxon>Pezizomycotina</taxon>
        <taxon>Dothideomycetes</taxon>
        <taxon>Pleosporomycetidae</taxon>
        <taxon>Pleosporales</taxon>
        <taxon>Lophiostomataceae</taxon>
        <taxon>Lophiostoma</taxon>
    </lineage>
</organism>
<evidence type="ECO:0000256" key="7">
    <source>
        <dbReference type="ARBA" id="ARBA00022898"/>
    </source>
</evidence>
<evidence type="ECO:0000256" key="5">
    <source>
        <dbReference type="ARBA" id="ARBA00013220"/>
    </source>
</evidence>
<dbReference type="InterPro" id="IPR050087">
    <property type="entry name" value="AON_synthase_class-II"/>
</dbReference>
<keyword evidence="9" id="KW-0443">Lipid metabolism</keyword>
<evidence type="ECO:0000256" key="4">
    <source>
        <dbReference type="ARBA" id="ARBA00008392"/>
    </source>
</evidence>
<dbReference type="Proteomes" id="UP000799324">
    <property type="component" value="Unassembled WGS sequence"/>
</dbReference>
<keyword evidence="8" id="KW-0746">Sphingolipid metabolism</keyword>
<dbReference type="SUPFAM" id="SSF53383">
    <property type="entry name" value="PLP-dependent transferases"/>
    <property type="match status" value="1"/>
</dbReference>
<dbReference type="AlphaFoldDB" id="A0A6A6TMP4"/>
<dbReference type="GO" id="GO:0016020">
    <property type="term" value="C:membrane"/>
    <property type="evidence" value="ECO:0007669"/>
    <property type="project" value="GOC"/>
</dbReference>
<name>A0A6A6TMP4_9PLEO</name>
<keyword evidence="6 12" id="KW-0808">Transferase</keyword>
<keyword evidence="13" id="KW-1185">Reference proteome</keyword>
<evidence type="ECO:0000256" key="6">
    <source>
        <dbReference type="ARBA" id="ARBA00022679"/>
    </source>
</evidence>
<dbReference type="GO" id="GO:0004758">
    <property type="term" value="F:serine C-palmitoyltransferase activity"/>
    <property type="evidence" value="ECO:0007669"/>
    <property type="project" value="TreeGrafter"/>
</dbReference>
<evidence type="ECO:0000313" key="12">
    <source>
        <dbReference type="EMBL" id="KAF2660726.1"/>
    </source>
</evidence>
<dbReference type="EC" id="2.3.1.50" evidence="5"/>
<protein>
    <recommendedName>
        <fullName evidence="5">serine C-palmitoyltransferase</fullName>
        <ecNumber evidence="5">2.3.1.50</ecNumber>
    </recommendedName>
</protein>
<proteinExistence type="inferred from homology"/>
<dbReference type="Pfam" id="PF00155">
    <property type="entry name" value="Aminotran_1_2"/>
    <property type="match status" value="1"/>
</dbReference>
<evidence type="ECO:0000256" key="9">
    <source>
        <dbReference type="ARBA" id="ARBA00023098"/>
    </source>
</evidence>
<dbReference type="GO" id="GO:0030170">
    <property type="term" value="F:pyridoxal phosphate binding"/>
    <property type="evidence" value="ECO:0007669"/>
    <property type="project" value="InterPro"/>
</dbReference>
<evidence type="ECO:0000256" key="2">
    <source>
        <dbReference type="ARBA" id="ARBA00004760"/>
    </source>
</evidence>
<comment type="cofactor">
    <cofactor evidence="1">
        <name>pyridoxal 5'-phosphate</name>
        <dbReference type="ChEBI" id="CHEBI:597326"/>
    </cofactor>
</comment>
<evidence type="ECO:0000256" key="8">
    <source>
        <dbReference type="ARBA" id="ARBA00022919"/>
    </source>
</evidence>
<dbReference type="FunFam" id="3.40.640.10:FF:000059">
    <property type="entry name" value="Serine palmitoyl CoA transferase subunit LcbA"/>
    <property type="match status" value="1"/>
</dbReference>
<feature type="domain" description="Aminotransferase class I/classII large" evidence="11">
    <location>
        <begin position="125"/>
        <end position="494"/>
    </location>
</feature>
<comment type="pathway">
    <text evidence="2">Lipid metabolism; sphingolipid metabolism.</text>
</comment>
<evidence type="ECO:0000256" key="1">
    <source>
        <dbReference type="ARBA" id="ARBA00001933"/>
    </source>
</evidence>